<evidence type="ECO:0000256" key="4">
    <source>
        <dbReference type="ARBA" id="ARBA00023136"/>
    </source>
</evidence>
<evidence type="ECO:0000259" key="7">
    <source>
        <dbReference type="Pfam" id="PF10337"/>
    </source>
</evidence>
<feature type="transmembrane region" description="Helical" evidence="6">
    <location>
        <begin position="206"/>
        <end position="224"/>
    </location>
</feature>
<reference evidence="9 10" key="1">
    <citation type="submission" date="2014-04" db="EMBL/GenBank/DDBJ databases">
        <authorList>
            <consortium name="DOE Joint Genome Institute"/>
            <person name="Kuo A."/>
            <person name="Martino E."/>
            <person name="Perotto S."/>
            <person name="Kohler A."/>
            <person name="Nagy L.G."/>
            <person name="Floudas D."/>
            <person name="Copeland A."/>
            <person name="Barry K.W."/>
            <person name="Cichocki N."/>
            <person name="Veneault-Fourrey C."/>
            <person name="LaButti K."/>
            <person name="Lindquist E.A."/>
            <person name="Lipzen A."/>
            <person name="Lundell T."/>
            <person name="Morin E."/>
            <person name="Murat C."/>
            <person name="Sun H."/>
            <person name="Tunlid A."/>
            <person name="Henrissat B."/>
            <person name="Grigoriev I.V."/>
            <person name="Hibbett D.S."/>
            <person name="Martin F."/>
            <person name="Nordberg H.P."/>
            <person name="Cantor M.N."/>
            <person name="Hua S.X."/>
        </authorList>
    </citation>
    <scope>NUCLEOTIDE SEQUENCE [LARGE SCALE GENOMIC DNA]</scope>
    <source>
        <strain evidence="9 10">Zn</strain>
    </source>
</reference>
<name>A0A0C3DJF6_OIDMZ</name>
<feature type="transmembrane region" description="Helical" evidence="6">
    <location>
        <begin position="124"/>
        <end position="145"/>
    </location>
</feature>
<feature type="domain" description="Integral membrane bound transporter" evidence="8">
    <location>
        <begin position="587"/>
        <end position="711"/>
    </location>
</feature>
<dbReference type="STRING" id="913774.A0A0C3DJF6"/>
<organism evidence="9 10">
    <name type="scientific">Oidiodendron maius (strain Zn)</name>
    <dbReference type="NCBI Taxonomy" id="913774"/>
    <lineage>
        <taxon>Eukaryota</taxon>
        <taxon>Fungi</taxon>
        <taxon>Dikarya</taxon>
        <taxon>Ascomycota</taxon>
        <taxon>Pezizomycotina</taxon>
        <taxon>Leotiomycetes</taxon>
        <taxon>Leotiomycetes incertae sedis</taxon>
        <taxon>Myxotrichaceae</taxon>
        <taxon>Oidiodendron</taxon>
    </lineage>
</organism>
<dbReference type="Pfam" id="PF10337">
    <property type="entry name" value="ArAE_2_N"/>
    <property type="match status" value="1"/>
</dbReference>
<dbReference type="Proteomes" id="UP000054321">
    <property type="component" value="Unassembled WGS sequence"/>
</dbReference>
<feature type="transmembrane region" description="Helical" evidence="6">
    <location>
        <begin position="259"/>
        <end position="281"/>
    </location>
</feature>
<dbReference type="PRINTS" id="PR02047">
    <property type="entry name" value="BREFELDNASP4"/>
</dbReference>
<dbReference type="EMBL" id="KN832875">
    <property type="protein sequence ID" value="KIN02098.1"/>
    <property type="molecule type" value="Genomic_DNA"/>
</dbReference>
<feature type="domain" description="Putative ER transporter 6TM N-terminal" evidence="7">
    <location>
        <begin position="125"/>
        <end position="193"/>
    </location>
</feature>
<dbReference type="PANTHER" id="PTHR47804">
    <property type="entry name" value="60S RIBOSOMAL PROTEIN L19"/>
    <property type="match status" value="1"/>
</dbReference>
<feature type="region of interest" description="Disordered" evidence="5">
    <location>
        <begin position="1"/>
        <end position="35"/>
    </location>
</feature>
<accession>A0A0C3DJF6</accession>
<evidence type="ECO:0000256" key="2">
    <source>
        <dbReference type="ARBA" id="ARBA00022692"/>
    </source>
</evidence>
<evidence type="ECO:0000256" key="1">
    <source>
        <dbReference type="ARBA" id="ARBA00004141"/>
    </source>
</evidence>
<gene>
    <name evidence="9" type="ORF">OIDMADRAFT_121478</name>
</gene>
<dbReference type="InterPro" id="IPR052430">
    <property type="entry name" value="IVT-Associated"/>
</dbReference>
<dbReference type="FunCoup" id="A0A0C3DJF6">
    <property type="interactions" value="10"/>
</dbReference>
<sequence>MGSYSHSPRASRTSLPNSIKSRPSSAQASPRASLSHGPLAELLQDPHAELDTYGVQEFREGFFDASFLKPPKTAREDLMAAAECTLPRALRKKHPLSPKNFLPKQWHEVRSVVRKVATTRAGINLLKSFFAFFIAYILCLVPRISSWLGRYNYVMCLSIIINHSGRTIGAEIDGAVLTIAGSATGLGWGAFALWLSDSTEVARRGYGGILAAFLVLFMGTIAALRSYYIRVYQFVLSAGIAVSYTVLAETSQEVNWKKLLNYGVPWLFGQAIALLVCCIVFPDAGARPLAVSLHDAFAVMQRGLILPQQENIALHRQLALTFVDLSQAYRDLVLDISITRFRPPDVRMLRNRMQAVIRSLLALKMETYPFNDLDRNAVIDIDSPRLRPRSNTVDGAANLIATKLADPTMELLLCMRTSLIRCDAVLMSMSGYRKYLGPQESISSDVAGALTRIRKAMTRYDTEEKALMEHPALPPTYSDHPEVVELFLFVHPIRQASTSVEALLVKVVEMQQRRPGWQIHLPSYPFTKSLQRTNAQVRHDRGGTRLRYRLWAILHRLQGFETRFALKVAITTSLLSVPAWLSQSRGWWNNNESWWAVVVVWVMSHPRVGGNFQDLVTRALLGVLGTIWGGLAYGAGKGNPYVMAAFAAIYMVPMMYRYTQSSHPRSGIVGCISFVVVSLSAKTADGLPSVVQIAWTRGLAFAIGVVAAVVVNWILWPFVARHELRKALSAMLVYSSIIYRGVVAKYVYYESGEEPGPNDIERSEMLEGRLREGFVRIRQLMALTRHEIRLRGPFNHLPYSALIDNCEWFFEYLVAIRQSSLFFHPHYISDIDQGADNLLAHRRDAVAAILMNLYVLASALRNNKKVPRYLPNAAIARKRLLDHMAQLEAEMAQNGFTEGTESKEGEGRKWSQIYSYSYNQSLTGCVTRLEELQKYVKEIVGEQG</sequence>
<keyword evidence="2 6" id="KW-0812">Transmembrane</keyword>
<feature type="compositionally biased region" description="Polar residues" evidence="5">
    <location>
        <begin position="1"/>
        <end position="20"/>
    </location>
</feature>
<dbReference type="GO" id="GO:0016020">
    <property type="term" value="C:membrane"/>
    <property type="evidence" value="ECO:0007669"/>
    <property type="project" value="UniProtKB-SubCell"/>
</dbReference>
<evidence type="ECO:0000313" key="10">
    <source>
        <dbReference type="Proteomes" id="UP000054321"/>
    </source>
</evidence>
<keyword evidence="3 6" id="KW-1133">Transmembrane helix</keyword>
<dbReference type="InterPro" id="IPR049453">
    <property type="entry name" value="Memb_transporter_dom"/>
</dbReference>
<evidence type="ECO:0000259" key="8">
    <source>
        <dbReference type="Pfam" id="PF13515"/>
    </source>
</evidence>
<dbReference type="InterPro" id="IPR023244">
    <property type="entry name" value="Brefeldin_A-sensitivity_4"/>
</dbReference>
<feature type="transmembrane region" description="Helical" evidence="6">
    <location>
        <begin position="699"/>
        <end position="719"/>
    </location>
</feature>
<proteinExistence type="predicted"/>
<dbReference type="Pfam" id="PF13515">
    <property type="entry name" value="FUSC_2"/>
    <property type="match status" value="1"/>
</dbReference>
<evidence type="ECO:0000313" key="9">
    <source>
        <dbReference type="EMBL" id="KIN02098.1"/>
    </source>
</evidence>
<dbReference type="PANTHER" id="PTHR47804:SF3">
    <property type="entry name" value="PROTEIN BRE4"/>
    <property type="match status" value="1"/>
</dbReference>
<evidence type="ECO:0000256" key="5">
    <source>
        <dbReference type="SAM" id="MobiDB-lite"/>
    </source>
</evidence>
<feature type="compositionally biased region" description="Low complexity" evidence="5">
    <location>
        <begin position="21"/>
        <end position="35"/>
    </location>
</feature>
<protein>
    <submittedName>
        <fullName evidence="9">Uncharacterized protein</fullName>
    </submittedName>
</protein>
<dbReference type="AlphaFoldDB" id="A0A0C3DJF6"/>
<evidence type="ECO:0000256" key="3">
    <source>
        <dbReference type="ARBA" id="ARBA00022989"/>
    </source>
</evidence>
<keyword evidence="10" id="KW-1185">Reference proteome</keyword>
<dbReference type="OrthoDB" id="1924968at2759"/>
<comment type="subcellular location">
    <subcellularLocation>
        <location evidence="1">Membrane</location>
        <topology evidence="1">Multi-pass membrane protein</topology>
    </subcellularLocation>
</comment>
<dbReference type="HOGENOM" id="CLU_004486_0_0_1"/>
<evidence type="ECO:0000256" key="6">
    <source>
        <dbReference type="SAM" id="Phobius"/>
    </source>
</evidence>
<feature type="transmembrane region" description="Helical" evidence="6">
    <location>
        <begin position="175"/>
        <end position="194"/>
    </location>
</feature>
<dbReference type="InParanoid" id="A0A0C3DJF6"/>
<dbReference type="InterPro" id="IPR018823">
    <property type="entry name" value="ArAE_2_N"/>
</dbReference>
<keyword evidence="4 6" id="KW-0472">Membrane</keyword>
<feature type="transmembrane region" description="Helical" evidence="6">
    <location>
        <begin position="231"/>
        <end position="247"/>
    </location>
</feature>
<reference evidence="10" key="2">
    <citation type="submission" date="2015-01" db="EMBL/GenBank/DDBJ databases">
        <title>Evolutionary Origins and Diversification of the Mycorrhizal Mutualists.</title>
        <authorList>
            <consortium name="DOE Joint Genome Institute"/>
            <consortium name="Mycorrhizal Genomics Consortium"/>
            <person name="Kohler A."/>
            <person name="Kuo A."/>
            <person name="Nagy L.G."/>
            <person name="Floudas D."/>
            <person name="Copeland A."/>
            <person name="Barry K.W."/>
            <person name="Cichocki N."/>
            <person name="Veneault-Fourrey C."/>
            <person name="LaButti K."/>
            <person name="Lindquist E.A."/>
            <person name="Lipzen A."/>
            <person name="Lundell T."/>
            <person name="Morin E."/>
            <person name="Murat C."/>
            <person name="Riley R."/>
            <person name="Ohm R."/>
            <person name="Sun H."/>
            <person name="Tunlid A."/>
            <person name="Henrissat B."/>
            <person name="Grigoriev I.V."/>
            <person name="Hibbett D.S."/>
            <person name="Martin F."/>
        </authorList>
    </citation>
    <scope>NUCLEOTIDE SEQUENCE [LARGE SCALE GENOMIC DNA]</scope>
    <source>
        <strain evidence="10">Zn</strain>
    </source>
</reference>